<evidence type="ECO:0000313" key="2">
    <source>
        <dbReference type="Proteomes" id="UP001214854"/>
    </source>
</evidence>
<gene>
    <name evidence="1" type="ORF">PQU92_04425</name>
</gene>
<keyword evidence="2" id="KW-1185">Reference proteome</keyword>
<dbReference type="EMBL" id="JAQQKX010000002">
    <property type="protein sequence ID" value="MDC7682508.1"/>
    <property type="molecule type" value="Genomic_DNA"/>
</dbReference>
<dbReference type="Proteomes" id="UP001214854">
    <property type="component" value="Unassembled WGS sequence"/>
</dbReference>
<dbReference type="RefSeq" id="WP_272746994.1">
    <property type="nucleotide sequence ID" value="NZ_JAQQKX010000002.1"/>
</dbReference>
<sequence length="200" mass="22348">MTQDPATPDERNIRDLRRARLRAFGDRMLDRLETLADPKKMDELDHAIRMAMCIERLFARCDAAEALAPKLAAETIVGRVSYHAKRQWEDRLEAKGELPPLPKITLPVVTQPAAEIDADECGEDDEGEAPLKVGFVSPARFGPVDLIPPERMEEFLAHPRMQASLAKGCTREGLTAILRALPLCDLQAWFPDKFPPPTPT</sequence>
<name>A0ABT5HRF1_9CAUL</name>
<organism evidence="1 2">
    <name type="scientific">Asticcacaulis aquaticus</name>
    <dbReference type="NCBI Taxonomy" id="2984212"/>
    <lineage>
        <taxon>Bacteria</taxon>
        <taxon>Pseudomonadati</taxon>
        <taxon>Pseudomonadota</taxon>
        <taxon>Alphaproteobacteria</taxon>
        <taxon>Caulobacterales</taxon>
        <taxon>Caulobacteraceae</taxon>
        <taxon>Asticcacaulis</taxon>
    </lineage>
</organism>
<comment type="caution">
    <text evidence="1">The sequence shown here is derived from an EMBL/GenBank/DDBJ whole genome shotgun (WGS) entry which is preliminary data.</text>
</comment>
<accession>A0ABT5HRF1</accession>
<protein>
    <submittedName>
        <fullName evidence="1">Uncharacterized protein</fullName>
    </submittedName>
</protein>
<reference evidence="1 2" key="1">
    <citation type="submission" date="2023-01" db="EMBL/GenBank/DDBJ databases">
        <title>Novel species of the genus Asticcacaulis isolated from rivers.</title>
        <authorList>
            <person name="Lu H."/>
        </authorList>
    </citation>
    <scope>NUCLEOTIDE SEQUENCE [LARGE SCALE GENOMIC DNA]</scope>
    <source>
        <strain evidence="1 2">BYS171W</strain>
    </source>
</reference>
<evidence type="ECO:0000313" key="1">
    <source>
        <dbReference type="EMBL" id="MDC7682508.1"/>
    </source>
</evidence>
<proteinExistence type="predicted"/>